<evidence type="ECO:0000313" key="4">
    <source>
        <dbReference type="Proteomes" id="UP000000763"/>
    </source>
</evidence>
<gene>
    <name evidence="2" type="ORF">OJ1695_A02.12</name>
    <name evidence="3" type="ORF">P0499G10.27</name>
</gene>
<dbReference type="EMBL" id="AP005587">
    <property type="protein sequence ID" value="BAD26005.1"/>
    <property type="molecule type" value="Genomic_DNA"/>
</dbReference>
<organism evidence="2 4">
    <name type="scientific">Oryza sativa subsp. japonica</name>
    <name type="common">Rice</name>
    <dbReference type="NCBI Taxonomy" id="39947"/>
    <lineage>
        <taxon>Eukaryota</taxon>
        <taxon>Viridiplantae</taxon>
        <taxon>Streptophyta</taxon>
        <taxon>Embryophyta</taxon>
        <taxon>Tracheophyta</taxon>
        <taxon>Spermatophyta</taxon>
        <taxon>Magnoliopsida</taxon>
        <taxon>Liliopsida</taxon>
        <taxon>Poales</taxon>
        <taxon>Poaceae</taxon>
        <taxon>BOP clade</taxon>
        <taxon>Oryzoideae</taxon>
        <taxon>Oryzeae</taxon>
        <taxon>Oryzinae</taxon>
        <taxon>Oryza</taxon>
        <taxon>Oryza sativa</taxon>
    </lineage>
</organism>
<feature type="region of interest" description="Disordered" evidence="1">
    <location>
        <begin position="36"/>
        <end position="61"/>
    </location>
</feature>
<dbReference type="AlphaFoldDB" id="Q6K484"/>
<reference evidence="2" key="1">
    <citation type="submission" date="2002-07" db="EMBL/GenBank/DDBJ databases">
        <title>Oryza sativa nipponbare(GA3) genomic DNA, chromosome 9, BAC clone:OJ1695_A02.</title>
        <authorList>
            <person name="Sasaki T."/>
            <person name="Matsumoto T."/>
            <person name="Hattori M."/>
            <person name="Sakaki Y."/>
            <person name="Katayose Y."/>
        </authorList>
    </citation>
    <scope>NUCLEOTIDE SEQUENCE</scope>
</reference>
<proteinExistence type="predicted"/>
<evidence type="ECO:0000313" key="3">
    <source>
        <dbReference type="EMBL" id="BAD26005.1"/>
    </source>
</evidence>
<accession>Q6K484</accession>
<sequence>MGQLGTMSSVPQATRLHQFSLKAAILPQGSGRSMFWGKVPPSISGPPGATRECSGAEQVLV</sequence>
<reference evidence="4" key="4">
    <citation type="journal article" date="2008" name="Nucleic Acids Res.">
        <title>The rice annotation project database (RAP-DB): 2008 update.</title>
        <authorList>
            <consortium name="The rice annotation project (RAP)"/>
        </authorList>
    </citation>
    <scope>GENOME REANNOTATION</scope>
    <source>
        <strain evidence="4">cv. Nipponbare</strain>
    </source>
</reference>
<name>Q6K484_ORYSJ</name>
<protein>
    <submittedName>
        <fullName evidence="2">Uncharacterized protein</fullName>
    </submittedName>
</protein>
<reference evidence="4" key="3">
    <citation type="journal article" date="2005" name="Nature">
        <title>The map-based sequence of the rice genome.</title>
        <authorList>
            <consortium name="International rice genome sequencing project (IRGSP)"/>
            <person name="Matsumoto T."/>
            <person name="Wu J."/>
            <person name="Kanamori H."/>
            <person name="Katayose Y."/>
            <person name="Fujisawa M."/>
            <person name="Namiki N."/>
            <person name="Mizuno H."/>
            <person name="Yamamoto K."/>
            <person name="Antonio B.A."/>
            <person name="Baba T."/>
            <person name="Sakata K."/>
            <person name="Nagamura Y."/>
            <person name="Aoki H."/>
            <person name="Arikawa K."/>
            <person name="Arita K."/>
            <person name="Bito T."/>
            <person name="Chiden Y."/>
            <person name="Fujitsuka N."/>
            <person name="Fukunaka R."/>
            <person name="Hamada M."/>
            <person name="Harada C."/>
            <person name="Hayashi A."/>
            <person name="Hijishita S."/>
            <person name="Honda M."/>
            <person name="Hosokawa S."/>
            <person name="Ichikawa Y."/>
            <person name="Idonuma A."/>
            <person name="Iijima M."/>
            <person name="Ikeda M."/>
            <person name="Ikeno M."/>
            <person name="Ito K."/>
            <person name="Ito S."/>
            <person name="Ito T."/>
            <person name="Ito Y."/>
            <person name="Ito Y."/>
            <person name="Iwabuchi A."/>
            <person name="Kamiya K."/>
            <person name="Karasawa W."/>
            <person name="Kurita K."/>
            <person name="Katagiri S."/>
            <person name="Kikuta A."/>
            <person name="Kobayashi H."/>
            <person name="Kobayashi N."/>
            <person name="Machita K."/>
            <person name="Maehara T."/>
            <person name="Masukawa M."/>
            <person name="Mizubayashi T."/>
            <person name="Mukai Y."/>
            <person name="Nagasaki H."/>
            <person name="Nagata Y."/>
            <person name="Naito S."/>
            <person name="Nakashima M."/>
            <person name="Nakama Y."/>
            <person name="Nakamichi Y."/>
            <person name="Nakamura M."/>
            <person name="Meguro A."/>
            <person name="Negishi M."/>
            <person name="Ohta I."/>
            <person name="Ohta T."/>
            <person name="Okamoto M."/>
            <person name="Ono N."/>
            <person name="Saji S."/>
            <person name="Sakaguchi M."/>
            <person name="Sakai K."/>
            <person name="Shibata M."/>
            <person name="Shimokawa T."/>
            <person name="Song J."/>
            <person name="Takazaki Y."/>
            <person name="Terasawa K."/>
            <person name="Tsugane M."/>
            <person name="Tsuji K."/>
            <person name="Ueda S."/>
            <person name="Waki K."/>
            <person name="Yamagata H."/>
            <person name="Yamamoto M."/>
            <person name="Yamamoto S."/>
            <person name="Yamane H."/>
            <person name="Yoshiki S."/>
            <person name="Yoshihara R."/>
            <person name="Yukawa K."/>
            <person name="Zhong H."/>
            <person name="Yano M."/>
            <person name="Yuan Q."/>
            <person name="Ouyang S."/>
            <person name="Liu J."/>
            <person name="Jones K.M."/>
            <person name="Gansberger K."/>
            <person name="Moffat K."/>
            <person name="Hill J."/>
            <person name="Bera J."/>
            <person name="Fadrosh D."/>
            <person name="Jin S."/>
            <person name="Johri S."/>
            <person name="Kim M."/>
            <person name="Overton L."/>
            <person name="Reardon M."/>
            <person name="Tsitrin T."/>
            <person name="Vuong H."/>
            <person name="Weaver B."/>
            <person name="Ciecko A."/>
            <person name="Tallon L."/>
            <person name="Jackson J."/>
            <person name="Pai G."/>
            <person name="Aken S.V."/>
            <person name="Utterback T."/>
            <person name="Reidmuller S."/>
            <person name="Feldblyum T."/>
            <person name="Hsiao J."/>
            <person name="Zismann V."/>
            <person name="Iobst S."/>
            <person name="de Vazeille A.R."/>
            <person name="Buell C.R."/>
            <person name="Ying K."/>
            <person name="Li Y."/>
            <person name="Lu T."/>
            <person name="Huang Y."/>
            <person name="Zhao Q."/>
            <person name="Feng Q."/>
            <person name="Zhang L."/>
            <person name="Zhu J."/>
            <person name="Weng Q."/>
            <person name="Mu J."/>
            <person name="Lu Y."/>
            <person name="Fan D."/>
            <person name="Liu Y."/>
            <person name="Guan J."/>
            <person name="Zhang Y."/>
            <person name="Yu S."/>
            <person name="Liu X."/>
            <person name="Zhang Y."/>
            <person name="Hong G."/>
            <person name="Han B."/>
            <person name="Choisne N."/>
            <person name="Demange N."/>
            <person name="Orjeda G."/>
            <person name="Samain S."/>
            <person name="Cattolico L."/>
            <person name="Pelletier E."/>
            <person name="Couloux A."/>
            <person name="Segurens B."/>
            <person name="Wincker P."/>
            <person name="D'Hont A."/>
            <person name="Scarpelli C."/>
            <person name="Weissenbach J."/>
            <person name="Salanoubat M."/>
            <person name="Quetier F."/>
            <person name="Yu Y."/>
            <person name="Kim H.R."/>
            <person name="Rambo T."/>
            <person name="Currie J."/>
            <person name="Collura K."/>
            <person name="Luo M."/>
            <person name="Yang T."/>
            <person name="Ammiraju J.S.S."/>
            <person name="Engler F."/>
            <person name="Soderlund C."/>
            <person name="Wing R.A."/>
            <person name="Palmer L.E."/>
            <person name="de la Bastide M."/>
            <person name="Spiegel L."/>
            <person name="Nascimento L."/>
            <person name="Zutavern T."/>
            <person name="O'Shaughnessy A."/>
            <person name="Dike S."/>
            <person name="Dedhia N."/>
            <person name="Preston R."/>
            <person name="Balija V."/>
            <person name="McCombie W.R."/>
            <person name="Chow T."/>
            <person name="Chen H."/>
            <person name="Chung M."/>
            <person name="Chen C."/>
            <person name="Shaw J."/>
            <person name="Wu H."/>
            <person name="Hsiao K."/>
            <person name="Chao Y."/>
            <person name="Chu M."/>
            <person name="Cheng C."/>
            <person name="Hour A."/>
            <person name="Lee P."/>
            <person name="Lin S."/>
            <person name="Lin Y."/>
            <person name="Liou J."/>
            <person name="Liu S."/>
            <person name="Hsing Y."/>
            <person name="Raghuvanshi S."/>
            <person name="Mohanty A."/>
            <person name="Bharti A.K."/>
            <person name="Gaur A."/>
            <person name="Gupta V."/>
            <person name="Kumar D."/>
            <person name="Ravi V."/>
            <person name="Vij S."/>
            <person name="Kapur A."/>
            <person name="Khurana P."/>
            <person name="Khurana P."/>
            <person name="Khurana J.P."/>
            <person name="Tyagi A.K."/>
            <person name="Gaikwad K."/>
            <person name="Singh A."/>
            <person name="Dalal V."/>
            <person name="Srivastava S."/>
            <person name="Dixit A."/>
            <person name="Pal A.K."/>
            <person name="Ghazi I.A."/>
            <person name="Yadav M."/>
            <person name="Pandit A."/>
            <person name="Bhargava A."/>
            <person name="Sureshbabu K."/>
            <person name="Batra K."/>
            <person name="Sharma T.R."/>
            <person name="Mohapatra T."/>
            <person name="Singh N.K."/>
            <person name="Messing J."/>
            <person name="Nelson A.B."/>
            <person name="Fuks G."/>
            <person name="Kavchok S."/>
            <person name="Keizer G."/>
            <person name="Linton E."/>
            <person name="Llaca V."/>
            <person name="Song R."/>
            <person name="Tanyolac B."/>
            <person name="Young S."/>
            <person name="Ho-Il K."/>
            <person name="Hahn J.H."/>
            <person name="Sangsakoo G."/>
            <person name="Vanavichit A."/>
            <person name="de Mattos Luiz.A.T."/>
            <person name="Zimmer P.D."/>
            <person name="Malone G."/>
            <person name="Dellagostin O."/>
            <person name="de Oliveira A.C."/>
            <person name="Bevan M."/>
            <person name="Bancroft I."/>
            <person name="Minx P."/>
            <person name="Cordum H."/>
            <person name="Wilson R."/>
            <person name="Cheng Z."/>
            <person name="Jin W."/>
            <person name="Jiang J."/>
            <person name="Leong S.A."/>
            <person name="Iwama H."/>
            <person name="Gojobori T."/>
            <person name="Itoh T."/>
            <person name="Niimura Y."/>
            <person name="Fujii Y."/>
            <person name="Habara T."/>
            <person name="Sakai H."/>
            <person name="Sato Y."/>
            <person name="Wilson G."/>
            <person name="Kumar K."/>
            <person name="McCouch S."/>
            <person name="Juretic N."/>
            <person name="Hoen D."/>
            <person name="Wright S."/>
            <person name="Bruskiewich R."/>
            <person name="Bureau T."/>
            <person name="Miyao A."/>
            <person name="Hirochika H."/>
            <person name="Nishikawa T."/>
            <person name="Kadowaki K."/>
            <person name="Sugiura M."/>
            <person name="Burr B."/>
            <person name="Sasaki T."/>
        </authorList>
    </citation>
    <scope>NUCLEOTIDE SEQUENCE [LARGE SCALE GENOMIC DNA]</scope>
    <source>
        <strain evidence="4">cv. Nipponbare</strain>
    </source>
</reference>
<evidence type="ECO:0000256" key="1">
    <source>
        <dbReference type="SAM" id="MobiDB-lite"/>
    </source>
</evidence>
<reference evidence="3" key="2">
    <citation type="submission" date="2002-07" db="EMBL/GenBank/DDBJ databases">
        <title>Oryza sativa nipponbare(GA3) genomic DNA, chromosome 9, PAC clone:P0499G10.</title>
        <authorList>
            <person name="Sasaki T."/>
            <person name="Matsumoto T."/>
            <person name="Hattori M."/>
            <person name="Sakaki Y."/>
            <person name="Katayose Y."/>
        </authorList>
    </citation>
    <scope>NUCLEOTIDE SEQUENCE</scope>
</reference>
<dbReference type="EMBL" id="AP005578">
    <property type="protein sequence ID" value="BAD19901.1"/>
    <property type="molecule type" value="Genomic_DNA"/>
</dbReference>
<dbReference type="Proteomes" id="UP000000763">
    <property type="component" value="Chromosome 9"/>
</dbReference>
<evidence type="ECO:0000313" key="2">
    <source>
        <dbReference type="EMBL" id="BAD19901.1"/>
    </source>
</evidence>